<dbReference type="AlphaFoldDB" id="A0A1B8YI68"/>
<reference evidence="3" key="1">
    <citation type="submission" date="2015-11" db="EMBL/GenBank/DDBJ databases">
        <authorList>
            <person name="Tobias N.J."/>
            <person name="Mishra B."/>
            <person name="Gupta D.K."/>
            <person name="Thines M."/>
            <person name="Stinear T.P."/>
            <person name="Bode H.B."/>
        </authorList>
    </citation>
    <scope>NUCLEOTIDE SEQUENCE [LARGE SCALE GENOMIC DNA]</scope>
    <source>
        <strain evidence="3">PB45.5</strain>
    </source>
</reference>
<keyword evidence="1" id="KW-0732">Signal</keyword>
<accession>A0A1B8YI68</accession>
<dbReference type="PATRIC" id="fig|29488.15.peg.2350"/>
<protein>
    <recommendedName>
        <fullName evidence="4">Lipoprotein</fullName>
    </recommendedName>
</protein>
<evidence type="ECO:0008006" key="4">
    <source>
        <dbReference type="Google" id="ProtNLM"/>
    </source>
</evidence>
<dbReference type="EMBL" id="LOIC01000061">
    <property type="protein sequence ID" value="OCA54797.1"/>
    <property type="molecule type" value="Genomic_DNA"/>
</dbReference>
<sequence precursor="true">MFKKLTLPLTVIFLSGCVHTTPMPVQISQPGDNLMSCESVIFEMEKMQNLVKQKDSELNGQIAKNSALGVTGVFLLIPLFFIDTSDAKTVEGKAAKDRYEKLQQIYRDKSCAEKEKK</sequence>
<name>A0A1B8YI68_9GAMM</name>
<evidence type="ECO:0000313" key="3">
    <source>
        <dbReference type="Proteomes" id="UP000092665"/>
    </source>
</evidence>
<gene>
    <name evidence="2" type="ORF">Phpb_02145</name>
</gene>
<comment type="caution">
    <text evidence="2">The sequence shown here is derived from an EMBL/GenBank/DDBJ whole genome shotgun (WGS) entry which is preliminary data.</text>
</comment>
<evidence type="ECO:0000313" key="2">
    <source>
        <dbReference type="EMBL" id="OCA54797.1"/>
    </source>
</evidence>
<keyword evidence="3" id="KW-1185">Reference proteome</keyword>
<dbReference type="PROSITE" id="PS51257">
    <property type="entry name" value="PROKAR_LIPOPROTEIN"/>
    <property type="match status" value="1"/>
</dbReference>
<dbReference type="Proteomes" id="UP000092665">
    <property type="component" value="Unassembled WGS sequence"/>
</dbReference>
<feature type="chain" id="PRO_5008619877" description="Lipoprotein" evidence="1">
    <location>
        <begin position="21"/>
        <end position="117"/>
    </location>
</feature>
<proteinExistence type="predicted"/>
<evidence type="ECO:0000256" key="1">
    <source>
        <dbReference type="SAM" id="SignalP"/>
    </source>
</evidence>
<feature type="signal peptide" evidence="1">
    <location>
        <begin position="1"/>
        <end position="20"/>
    </location>
</feature>
<organism evidence="2 3">
    <name type="scientific">Photorhabdus namnaonensis</name>
    <dbReference type="NCBI Taxonomy" id="1851568"/>
    <lineage>
        <taxon>Bacteria</taxon>
        <taxon>Pseudomonadati</taxon>
        <taxon>Pseudomonadota</taxon>
        <taxon>Gammaproteobacteria</taxon>
        <taxon>Enterobacterales</taxon>
        <taxon>Morganellaceae</taxon>
        <taxon>Photorhabdus</taxon>
    </lineage>
</organism>